<evidence type="ECO:0000313" key="6">
    <source>
        <dbReference type="Proteomes" id="UP001250858"/>
    </source>
</evidence>
<organism evidence="5 6">
    <name type="scientific">Streptomyces roseicoloratus</name>
    <dbReference type="NCBI Taxonomy" id="2508722"/>
    <lineage>
        <taxon>Bacteria</taxon>
        <taxon>Bacillati</taxon>
        <taxon>Actinomycetota</taxon>
        <taxon>Actinomycetes</taxon>
        <taxon>Kitasatosporales</taxon>
        <taxon>Streptomycetaceae</taxon>
        <taxon>Streptomyces</taxon>
    </lineage>
</organism>
<dbReference type="PANTHER" id="PTHR33744:SF7">
    <property type="entry name" value="PUCR FAMILY TRANSCRIPTIONAL REGULATOR"/>
    <property type="match status" value="1"/>
</dbReference>
<evidence type="ECO:0000259" key="2">
    <source>
        <dbReference type="Pfam" id="PF13556"/>
    </source>
</evidence>
<comment type="similarity">
    <text evidence="1">Belongs to the CdaR family.</text>
</comment>
<feature type="domain" description="PucR C-terminal helix-turn-helix" evidence="2">
    <location>
        <begin position="332"/>
        <end position="388"/>
    </location>
</feature>
<evidence type="ECO:0000259" key="4">
    <source>
        <dbReference type="Pfam" id="PF17853"/>
    </source>
</evidence>
<dbReference type="Pfam" id="PF17853">
    <property type="entry name" value="GGDEF_2"/>
    <property type="match status" value="1"/>
</dbReference>
<feature type="domain" description="CdaR GGDEF-like" evidence="4">
    <location>
        <begin position="184"/>
        <end position="289"/>
    </location>
</feature>
<protein>
    <submittedName>
        <fullName evidence="5">Helix-turn-helix domain-containing protein</fullName>
    </submittedName>
</protein>
<dbReference type="InterPro" id="IPR051448">
    <property type="entry name" value="CdaR-like_regulators"/>
</dbReference>
<gene>
    <name evidence="5" type="ORF">RGF97_04025</name>
</gene>
<accession>A0ABY9RQI6</accession>
<dbReference type="EMBL" id="CP133762">
    <property type="protein sequence ID" value="WMX44192.1"/>
    <property type="molecule type" value="Genomic_DNA"/>
</dbReference>
<dbReference type="InterPro" id="IPR025751">
    <property type="entry name" value="RsbRD_N_dom"/>
</dbReference>
<dbReference type="RefSeq" id="WP_309547895.1">
    <property type="nucleotide sequence ID" value="NZ_CP133762.1"/>
</dbReference>
<feature type="domain" description="RsbT co-antagonist protein RsbRD N-terminal" evidence="3">
    <location>
        <begin position="32"/>
        <end position="166"/>
    </location>
</feature>
<evidence type="ECO:0000259" key="3">
    <source>
        <dbReference type="Pfam" id="PF14361"/>
    </source>
</evidence>
<dbReference type="Proteomes" id="UP001250858">
    <property type="component" value="Chromosome"/>
</dbReference>
<dbReference type="Pfam" id="PF13556">
    <property type="entry name" value="HTH_30"/>
    <property type="match status" value="1"/>
</dbReference>
<dbReference type="InterPro" id="IPR042070">
    <property type="entry name" value="PucR_C-HTH_sf"/>
</dbReference>
<evidence type="ECO:0000313" key="5">
    <source>
        <dbReference type="EMBL" id="WMX44192.1"/>
    </source>
</evidence>
<dbReference type="InterPro" id="IPR025736">
    <property type="entry name" value="PucR_C-HTH_dom"/>
</dbReference>
<proteinExistence type="inferred from homology"/>
<dbReference type="Pfam" id="PF14361">
    <property type="entry name" value="RsbRD_N"/>
    <property type="match status" value="1"/>
</dbReference>
<name>A0ABY9RQI6_9ACTN</name>
<dbReference type="Gene3D" id="1.10.10.2840">
    <property type="entry name" value="PucR C-terminal helix-turn-helix domain"/>
    <property type="match status" value="1"/>
</dbReference>
<dbReference type="PANTHER" id="PTHR33744">
    <property type="entry name" value="CARBOHYDRATE DIACID REGULATOR"/>
    <property type="match status" value="1"/>
</dbReference>
<dbReference type="InterPro" id="IPR041522">
    <property type="entry name" value="CdaR_GGDEF"/>
</dbReference>
<sequence>MTVDLATTDQRPDAGRTAAAAVAAHLRADIARLAARATAEIIQQIDGFRRADLPRADLDAHVRFFLEAGIRALGEGRTAATDAEREAARAYGARRAADAVPAEDVLLSFYVAFRTVWEVTGDALAQRDDLGDLLPAMERTMLWVQYVTSEVGAGHREAQAGASTARLAAGRRLAEALDDPAVPESELHTALERLGFDPEGDFQLWVSRRDADAVRLRTVQARLEEAAGRFAVLGVSGEIVVVGQGGQAASPAEAALLADGGGPVGAGLVRSGPAGARRSVDDARRALRAGGGRPGVHRYADVWPFALVADVGAGRVPLLEEALDTARSNPHLAEAVREFADQGFSVAAAARALSVHANTLTYRLDRWHELTGLDCRTYAGLFTSRAAVELA</sequence>
<reference evidence="5 6" key="1">
    <citation type="submission" date="2023-09" db="EMBL/GenBank/DDBJ databases">
        <title>Complete genome of Streptomyces roseicoloratus T14.</title>
        <authorList>
            <person name="Bashizi T."/>
            <person name="Kim M.-J."/>
            <person name="Lee G."/>
            <person name="Tagele S.B."/>
            <person name="Shin J.-H."/>
        </authorList>
    </citation>
    <scope>NUCLEOTIDE SEQUENCE [LARGE SCALE GENOMIC DNA]</scope>
    <source>
        <strain evidence="5 6">T14</strain>
    </source>
</reference>
<evidence type="ECO:0000256" key="1">
    <source>
        <dbReference type="ARBA" id="ARBA00006754"/>
    </source>
</evidence>
<keyword evidence="6" id="KW-1185">Reference proteome</keyword>